<organism evidence="1 2">
    <name type="scientific">Dysgonomonas alginatilytica</name>
    <dbReference type="NCBI Taxonomy" id="1605892"/>
    <lineage>
        <taxon>Bacteria</taxon>
        <taxon>Pseudomonadati</taxon>
        <taxon>Bacteroidota</taxon>
        <taxon>Bacteroidia</taxon>
        <taxon>Bacteroidales</taxon>
        <taxon>Dysgonomonadaceae</taxon>
        <taxon>Dysgonomonas</taxon>
    </lineage>
</organism>
<evidence type="ECO:0000313" key="1">
    <source>
        <dbReference type="EMBL" id="PXV61199.1"/>
    </source>
</evidence>
<dbReference type="InterPro" id="IPR014729">
    <property type="entry name" value="Rossmann-like_a/b/a_fold"/>
</dbReference>
<dbReference type="GO" id="GO:0016740">
    <property type="term" value="F:transferase activity"/>
    <property type="evidence" value="ECO:0007669"/>
    <property type="project" value="UniProtKB-KW"/>
</dbReference>
<dbReference type="Gene3D" id="3.40.50.620">
    <property type="entry name" value="HUPs"/>
    <property type="match status" value="1"/>
</dbReference>
<comment type="caution">
    <text evidence="1">The sequence shown here is derived from an EMBL/GenBank/DDBJ whole genome shotgun (WGS) entry which is preliminary data.</text>
</comment>
<keyword evidence="1" id="KW-0808">Transferase</keyword>
<dbReference type="OrthoDB" id="1023098at2"/>
<sequence>MKQKLLVSFSGGQTSAYMTKWCIDNLSEKYDIVVVFANTGKEREETLQFVNECDSLWNFNTVWVEAVVDPKKGYGHGTTFKIVTFETASRQGEPFEAVIAKYGIPNSSFPHCTRELKTVPIHKYIKSIKWKGYYTAIGIRKDEIDRIDRNYKKRKFVYPFIALNMKPSDKIDVNIFWLMQNFRLELKGYEGNCDLCHKKSDRKILTILLEHPDSANWWDEMQQKYGKGQYYFYRKNRSIMELLKQSKTPFKKAKDDSRDTVKFKQEDLWDDLDLTYGCEESCEPFAISY</sequence>
<reference evidence="1 2" key="1">
    <citation type="submission" date="2018-03" db="EMBL/GenBank/DDBJ databases">
        <title>Genomic Encyclopedia of Archaeal and Bacterial Type Strains, Phase II (KMG-II): from individual species to whole genera.</title>
        <authorList>
            <person name="Goeker M."/>
        </authorList>
    </citation>
    <scope>NUCLEOTIDE SEQUENCE [LARGE SCALE GENOMIC DNA]</scope>
    <source>
        <strain evidence="1 2">DSM 100214</strain>
    </source>
</reference>
<dbReference type="RefSeq" id="WP_110311822.1">
    <property type="nucleotide sequence ID" value="NZ_QICL01000025.1"/>
</dbReference>
<dbReference type="SUPFAM" id="SSF52402">
    <property type="entry name" value="Adenine nucleotide alpha hydrolases-like"/>
    <property type="match status" value="1"/>
</dbReference>
<dbReference type="Proteomes" id="UP000247973">
    <property type="component" value="Unassembled WGS sequence"/>
</dbReference>
<dbReference type="InterPro" id="IPR050128">
    <property type="entry name" value="Sulfate_adenylyltrnsfr_sub2"/>
</dbReference>
<keyword evidence="2" id="KW-1185">Reference proteome</keyword>
<dbReference type="EMBL" id="QICL01000025">
    <property type="protein sequence ID" value="PXV61199.1"/>
    <property type="molecule type" value="Genomic_DNA"/>
</dbReference>
<dbReference type="PANTHER" id="PTHR43196">
    <property type="entry name" value="SULFATE ADENYLYLTRANSFERASE SUBUNIT 2"/>
    <property type="match status" value="1"/>
</dbReference>
<evidence type="ECO:0000313" key="2">
    <source>
        <dbReference type="Proteomes" id="UP000247973"/>
    </source>
</evidence>
<proteinExistence type="predicted"/>
<dbReference type="AlphaFoldDB" id="A0A2V3PJX2"/>
<name>A0A2V3PJX2_9BACT</name>
<dbReference type="PANTHER" id="PTHR43196:SF2">
    <property type="entry name" value="PHOSPHOADENOSINE PHOSPHOSULFATE REDUCTASE"/>
    <property type="match status" value="1"/>
</dbReference>
<accession>A0A2V3PJX2</accession>
<protein>
    <submittedName>
        <fullName evidence="1">3'-phosphoadenosine 5'-phosphosulfate sulfotransferase (PAPS reductase)/FAD synthetase</fullName>
    </submittedName>
</protein>
<gene>
    <name evidence="1" type="ORF">CLV62_12532</name>
</gene>